<evidence type="ECO:0000256" key="2">
    <source>
        <dbReference type="ARBA" id="ARBA00023002"/>
    </source>
</evidence>
<dbReference type="EMBL" id="CP002580">
    <property type="protein sequence ID" value="AJK46469.1"/>
    <property type="molecule type" value="Genomic_DNA"/>
</dbReference>
<dbReference type="HOGENOM" id="CLU_010194_1_0_4"/>
<reference evidence="3 4" key="2">
    <citation type="journal article" date="2016" name="Appl. Microbiol. Biotechnol.">
        <title>Mutations improving production and secretion of extracellular lipase by Burkholderia glumae PG1.</title>
        <authorList>
            <person name="Knapp A."/>
            <person name="Voget S."/>
            <person name="Gao R."/>
            <person name="Zaburannyi N."/>
            <person name="Krysciak D."/>
            <person name="Breuer M."/>
            <person name="Hauer B."/>
            <person name="Streit W.R."/>
            <person name="Muller R."/>
            <person name="Daniel R."/>
            <person name="Jaeger K.E."/>
        </authorList>
    </citation>
    <scope>NUCLEOTIDE SEQUENCE [LARGE SCALE GENOMIC DNA]</scope>
    <source>
        <strain evidence="3 4">PG1</strain>
    </source>
</reference>
<proteinExistence type="inferred from homology"/>
<protein>
    <submittedName>
        <fullName evidence="3">Short-chain dehydrogenase/reductase SDR</fullName>
    </submittedName>
</protein>
<evidence type="ECO:0000313" key="3">
    <source>
        <dbReference type="EMBL" id="AJK46469.1"/>
    </source>
</evidence>
<dbReference type="PRINTS" id="PR00080">
    <property type="entry name" value="SDRFAMILY"/>
</dbReference>
<dbReference type="InterPro" id="IPR036291">
    <property type="entry name" value="NAD(P)-bd_dom_sf"/>
</dbReference>
<dbReference type="RefSeq" id="WP_042624956.1">
    <property type="nucleotide sequence ID" value="NZ_BSTO01000011.1"/>
</dbReference>
<dbReference type="PANTHER" id="PTHR24321">
    <property type="entry name" value="DEHYDROGENASES, SHORT CHAIN"/>
    <property type="match status" value="1"/>
</dbReference>
<evidence type="ECO:0000256" key="1">
    <source>
        <dbReference type="ARBA" id="ARBA00006484"/>
    </source>
</evidence>
<dbReference type="PRINTS" id="PR00081">
    <property type="entry name" value="GDHRDH"/>
</dbReference>
<dbReference type="InterPro" id="IPR002347">
    <property type="entry name" value="SDR_fam"/>
</dbReference>
<dbReference type="PANTHER" id="PTHR24321:SF11">
    <property type="entry name" value="BLR0893 PROTEIN"/>
    <property type="match status" value="1"/>
</dbReference>
<comment type="similarity">
    <text evidence="1">Belongs to the short-chain dehydrogenases/reductases (SDR) family.</text>
</comment>
<dbReference type="SUPFAM" id="SSF51735">
    <property type="entry name" value="NAD(P)-binding Rossmann-fold domains"/>
    <property type="match status" value="1"/>
</dbReference>
<dbReference type="KEGG" id="bpla:bpln_1g17910"/>
<keyword evidence="2" id="KW-0560">Oxidoreductase</keyword>
<dbReference type="Proteomes" id="UP000031838">
    <property type="component" value="Chromosome 1"/>
</dbReference>
<dbReference type="GO" id="GO:0016491">
    <property type="term" value="F:oxidoreductase activity"/>
    <property type="evidence" value="ECO:0007669"/>
    <property type="project" value="UniProtKB-KW"/>
</dbReference>
<name>A0A0B6RWD8_BURPL</name>
<reference evidence="4" key="1">
    <citation type="submission" date="2011-03" db="EMBL/GenBank/DDBJ databases">
        <authorList>
            <person name="Voget S."/>
            <person name="Streit W.R."/>
            <person name="Jaeger K.E."/>
            <person name="Daniel R."/>
        </authorList>
    </citation>
    <scope>NUCLEOTIDE SEQUENCE [LARGE SCALE GENOMIC DNA]</scope>
    <source>
        <strain evidence="4">PG1</strain>
    </source>
</reference>
<keyword evidence="4" id="KW-1185">Reference proteome</keyword>
<dbReference type="NCBIfam" id="NF005559">
    <property type="entry name" value="PRK07231.1"/>
    <property type="match status" value="1"/>
</dbReference>
<dbReference type="AlphaFoldDB" id="A0A0B6RWD8"/>
<organism evidence="3 4">
    <name type="scientific">Burkholderia plantarii</name>
    <dbReference type="NCBI Taxonomy" id="41899"/>
    <lineage>
        <taxon>Bacteria</taxon>
        <taxon>Pseudomonadati</taxon>
        <taxon>Pseudomonadota</taxon>
        <taxon>Betaproteobacteria</taxon>
        <taxon>Burkholderiales</taxon>
        <taxon>Burkholderiaceae</taxon>
        <taxon>Burkholderia</taxon>
    </lineage>
</organism>
<sequence>MKLNGKVALVTGGTSGIGKGVAMRFAREGAKVGIAARREEEGRQVVELIRAAGGEAIFTRTDVACAEDCARAVAATVESFGKLDIAINNAGTETYGKPLAETDEAAWDTVLDVNLKGAFLSMKYEIPELLKQGGGAIVNIASVYGLVGSAFGASPYHASKHGLIGLSKAAALEYAPRHIRINALCPGLVLTEMAERWLAETDVGAQLKALHPLGRFASVAEIEEAVLFLASDASSFITAASMPIDGGYSAG</sequence>
<evidence type="ECO:0000313" key="4">
    <source>
        <dbReference type="Proteomes" id="UP000031838"/>
    </source>
</evidence>
<gene>
    <name evidence="3" type="ORF">BGL_1c19600</name>
</gene>
<dbReference type="Pfam" id="PF13561">
    <property type="entry name" value="adh_short_C2"/>
    <property type="match status" value="1"/>
</dbReference>
<dbReference type="FunFam" id="3.40.50.720:FF:000084">
    <property type="entry name" value="Short-chain dehydrogenase reductase"/>
    <property type="match status" value="1"/>
</dbReference>
<dbReference type="KEGG" id="bgp:BGL_1c19600"/>
<accession>A0A0B6RWD8</accession>
<dbReference type="Gene3D" id="3.40.50.720">
    <property type="entry name" value="NAD(P)-binding Rossmann-like Domain"/>
    <property type="match status" value="1"/>
</dbReference>